<name>A0AAV7TXK6_PLEWA</name>
<comment type="caution">
    <text evidence="1">The sequence shown here is derived from an EMBL/GenBank/DDBJ whole genome shotgun (WGS) entry which is preliminary data.</text>
</comment>
<dbReference type="EMBL" id="JANPWB010000006">
    <property type="protein sequence ID" value="KAJ1180914.1"/>
    <property type="molecule type" value="Genomic_DNA"/>
</dbReference>
<reference evidence="1" key="1">
    <citation type="journal article" date="2022" name="bioRxiv">
        <title>Sequencing and chromosome-scale assembly of the giantPleurodeles waltlgenome.</title>
        <authorList>
            <person name="Brown T."/>
            <person name="Elewa A."/>
            <person name="Iarovenko S."/>
            <person name="Subramanian E."/>
            <person name="Araus A.J."/>
            <person name="Petzold A."/>
            <person name="Susuki M."/>
            <person name="Suzuki K.-i.T."/>
            <person name="Hayashi T."/>
            <person name="Toyoda A."/>
            <person name="Oliveira C."/>
            <person name="Osipova E."/>
            <person name="Leigh N.D."/>
            <person name="Simon A."/>
            <person name="Yun M.H."/>
        </authorList>
    </citation>
    <scope>NUCLEOTIDE SEQUENCE</scope>
    <source>
        <strain evidence="1">20211129_DDA</strain>
        <tissue evidence="1">Liver</tissue>
    </source>
</reference>
<proteinExistence type="predicted"/>
<evidence type="ECO:0000313" key="1">
    <source>
        <dbReference type="EMBL" id="KAJ1180914.1"/>
    </source>
</evidence>
<dbReference type="Proteomes" id="UP001066276">
    <property type="component" value="Chromosome 3_2"/>
</dbReference>
<keyword evidence="2" id="KW-1185">Reference proteome</keyword>
<protein>
    <submittedName>
        <fullName evidence="1">Uncharacterized protein</fullName>
    </submittedName>
</protein>
<sequence length="155" mass="16552">MAMSHCVCMCIIGHKGPSCRSAPHGAQRVTLATRRFCLWMQPLTGRSVAGTYRFSPCSPACRVASQIAAGTCSSCRLSWYLRHLTTAASRPPPTAFFPEVSPWLAATCNYGIAHVPALRPNGGARGLPVTAPLSRDILTPPVGVLGRLCCLDTRT</sequence>
<accession>A0AAV7TXK6</accession>
<evidence type="ECO:0000313" key="2">
    <source>
        <dbReference type="Proteomes" id="UP001066276"/>
    </source>
</evidence>
<gene>
    <name evidence="1" type="ORF">NDU88_006125</name>
</gene>
<dbReference type="AlphaFoldDB" id="A0AAV7TXK6"/>
<organism evidence="1 2">
    <name type="scientific">Pleurodeles waltl</name>
    <name type="common">Iberian ribbed newt</name>
    <dbReference type="NCBI Taxonomy" id="8319"/>
    <lineage>
        <taxon>Eukaryota</taxon>
        <taxon>Metazoa</taxon>
        <taxon>Chordata</taxon>
        <taxon>Craniata</taxon>
        <taxon>Vertebrata</taxon>
        <taxon>Euteleostomi</taxon>
        <taxon>Amphibia</taxon>
        <taxon>Batrachia</taxon>
        <taxon>Caudata</taxon>
        <taxon>Salamandroidea</taxon>
        <taxon>Salamandridae</taxon>
        <taxon>Pleurodelinae</taxon>
        <taxon>Pleurodeles</taxon>
    </lineage>
</organism>